<dbReference type="Proteomes" id="UP000611723">
    <property type="component" value="Unassembled WGS sequence"/>
</dbReference>
<keyword evidence="2" id="KW-0732">Signal</keyword>
<dbReference type="RefSeq" id="WP_201432511.1">
    <property type="nucleotide sequence ID" value="NZ_JAEQBW010000011.1"/>
</dbReference>
<proteinExistence type="predicted"/>
<evidence type="ECO:0000313" key="4">
    <source>
        <dbReference type="Proteomes" id="UP000611723"/>
    </source>
</evidence>
<evidence type="ECO:0000313" key="3">
    <source>
        <dbReference type="EMBL" id="MBK6266827.1"/>
    </source>
</evidence>
<organism evidence="3 4">
    <name type="scientific">Marivirga aurantiaca</name>
    <dbReference type="NCBI Taxonomy" id="2802615"/>
    <lineage>
        <taxon>Bacteria</taxon>
        <taxon>Pseudomonadati</taxon>
        <taxon>Bacteroidota</taxon>
        <taxon>Cytophagia</taxon>
        <taxon>Cytophagales</taxon>
        <taxon>Marivirgaceae</taxon>
        <taxon>Marivirga</taxon>
    </lineage>
</organism>
<dbReference type="EMBL" id="JAEQBW010000011">
    <property type="protein sequence ID" value="MBK6266827.1"/>
    <property type="molecule type" value="Genomic_DNA"/>
</dbReference>
<feature type="compositionally biased region" description="Polar residues" evidence="1">
    <location>
        <begin position="202"/>
        <end position="213"/>
    </location>
</feature>
<feature type="compositionally biased region" description="Basic and acidic residues" evidence="1">
    <location>
        <begin position="184"/>
        <end position="201"/>
    </location>
</feature>
<accession>A0A934X1P2</accession>
<gene>
    <name evidence="3" type="ORF">JKA74_17420</name>
</gene>
<evidence type="ECO:0000256" key="1">
    <source>
        <dbReference type="SAM" id="MobiDB-lite"/>
    </source>
</evidence>
<protein>
    <submittedName>
        <fullName evidence="3">Uncharacterized protein</fullName>
    </submittedName>
</protein>
<feature type="compositionally biased region" description="Polar residues" evidence="1">
    <location>
        <begin position="234"/>
        <end position="272"/>
    </location>
</feature>
<reference evidence="3" key="1">
    <citation type="submission" date="2021-01" db="EMBL/GenBank/DDBJ databases">
        <title>Marivirga aurantiaca sp. nov., isolated from intertidal surface sediments.</title>
        <authorList>
            <person name="Zhang M."/>
        </authorList>
    </citation>
    <scope>NUCLEOTIDE SEQUENCE</scope>
    <source>
        <strain evidence="3">S37H4</strain>
    </source>
</reference>
<feature type="region of interest" description="Disordered" evidence="1">
    <location>
        <begin position="162"/>
        <end position="324"/>
    </location>
</feature>
<evidence type="ECO:0000256" key="2">
    <source>
        <dbReference type="SAM" id="SignalP"/>
    </source>
</evidence>
<keyword evidence="4" id="KW-1185">Reference proteome</keyword>
<feature type="signal peptide" evidence="2">
    <location>
        <begin position="1"/>
        <end position="25"/>
    </location>
</feature>
<sequence>MKKPILLSFSVLVALFILNQPKASAQNFHIVASFGTTHAWNVPAAIEYEIYDYYPYHNWVHVNRVVRGRRVFYNILLERDGFFTELQFGRYSRILRIQHYVDYPLYDHYCSAHCGYHERYYVNQRVSNNYYYYGGHNHYVYSPQPKYMREPVRPQSVRYADNHYNRSNRAVADNSRIVSSARNSRPESIRNADNDRSDRTRTANANPRSNSQIRSSGTTRSSGSTRSVGNSSSENGRTISSTRSSGNTRSVSNTPANSNTRSTPATRTVSNSNDRRSAGTVKSTSRTSNSSHKSVTRSADSSRSGKSSGAVSRSNSSRSSGRGN</sequence>
<name>A0A934X1P2_9BACT</name>
<feature type="chain" id="PRO_5037473242" evidence="2">
    <location>
        <begin position="26"/>
        <end position="324"/>
    </location>
</feature>
<comment type="caution">
    <text evidence="3">The sequence shown here is derived from an EMBL/GenBank/DDBJ whole genome shotgun (WGS) entry which is preliminary data.</text>
</comment>
<dbReference type="AlphaFoldDB" id="A0A934X1P2"/>
<feature type="compositionally biased region" description="Low complexity" evidence="1">
    <location>
        <begin position="280"/>
        <end position="324"/>
    </location>
</feature>
<feature type="compositionally biased region" description="Low complexity" evidence="1">
    <location>
        <begin position="214"/>
        <end position="233"/>
    </location>
</feature>